<dbReference type="EC" id="3.4.11.10" evidence="8"/>
<dbReference type="Pfam" id="PF00883">
    <property type="entry name" value="Peptidase_M17"/>
    <property type="match status" value="1"/>
</dbReference>
<feature type="binding site" evidence="8">
    <location>
        <position position="294"/>
    </location>
    <ligand>
        <name>Mn(2+)</name>
        <dbReference type="ChEBI" id="CHEBI:29035"/>
        <label>2</label>
    </ligand>
</feature>
<proteinExistence type="inferred from homology"/>
<dbReference type="Pfam" id="PF02789">
    <property type="entry name" value="Peptidase_M17_N"/>
    <property type="match status" value="1"/>
</dbReference>
<evidence type="ECO:0000256" key="8">
    <source>
        <dbReference type="HAMAP-Rule" id="MF_00181"/>
    </source>
</evidence>
<sequence>MTVTVATDSPAELSADLLLVPLPSERSDEVLSELESHLGQAARRAADDFDGKAGESLRVYADVAAGRVVFIGTGDAVADEDEVTETLRQAAAAGAAEAQSLKAERVAVLLPHVFGDAKAAPAFSEFRAAQAMAEGFTLGSYRFTQYKTDDEKAPSISNLTFHVSSTDDADSVQQGATRGVHLADATCFARDLVNLSPNDKTAPLFADRIAASGEEHGYSVEIWDLERIQKEGFGGLLAVNLGSIEPPTFSVLEHKPDDATNEKPVVLVGKGVVFDTGGLSLKDTKGSMDLMKSDMAGAAAVVGAFEALADLDVQLHVIGLIPATDNRPGENAYVPGDVITMHSGTSVEVLNTDAEGRLLLADGLSYAKRFDPELVIDLATLTGAQVVALGGEAAAVMTSETDGSAEHLYAIQRAGERSGERVHPLPMYASYKKQLESSVADIKNVGGREAGCITAGKFLEHFVDYPWMHIDLAGPAFLSSAKSYRPVGGTGFGVRLLLSYLEQYATTRG</sequence>
<comment type="similarity">
    <text evidence="3 8">Belongs to the peptidase M17 family.</text>
</comment>
<evidence type="ECO:0000256" key="1">
    <source>
        <dbReference type="ARBA" id="ARBA00000135"/>
    </source>
</evidence>
<gene>
    <name evidence="8" type="primary">pepA</name>
    <name evidence="10" type="ORF">CRI94_05180</name>
</gene>
<reference evidence="10 11" key="1">
    <citation type="submission" date="2017-10" db="EMBL/GenBank/DDBJ databases">
        <title>Draft genome of Longibacter Salinarum.</title>
        <authorList>
            <person name="Goh K.M."/>
            <person name="Shamsir M.S."/>
            <person name="Lim S.W."/>
        </authorList>
    </citation>
    <scope>NUCLEOTIDE SEQUENCE [LARGE SCALE GENOMIC DNA]</scope>
    <source>
        <strain evidence="10 11">KCTC 52045</strain>
    </source>
</reference>
<feature type="active site" evidence="8">
    <location>
        <position position="357"/>
    </location>
</feature>
<feature type="domain" description="Cytosol aminopeptidase" evidence="9">
    <location>
        <begin position="351"/>
        <end position="358"/>
    </location>
</feature>
<feature type="active site" evidence="8">
    <location>
        <position position="282"/>
    </location>
</feature>
<dbReference type="InterPro" id="IPR043472">
    <property type="entry name" value="Macro_dom-like"/>
</dbReference>
<evidence type="ECO:0000256" key="4">
    <source>
        <dbReference type="ARBA" id="ARBA00022438"/>
    </source>
</evidence>
<dbReference type="InterPro" id="IPR008283">
    <property type="entry name" value="Peptidase_M17_N"/>
</dbReference>
<dbReference type="PANTHER" id="PTHR11963:SF23">
    <property type="entry name" value="CYTOSOL AMINOPEPTIDASE"/>
    <property type="match status" value="1"/>
</dbReference>
<comment type="cofactor">
    <cofactor evidence="8">
        <name>Mn(2+)</name>
        <dbReference type="ChEBI" id="CHEBI:29035"/>
    </cofactor>
    <text evidence="8">Binds 2 manganese ions per subunit.</text>
</comment>
<feature type="binding site" evidence="8">
    <location>
        <position position="270"/>
    </location>
    <ligand>
        <name>Mn(2+)</name>
        <dbReference type="ChEBI" id="CHEBI:29035"/>
        <label>2</label>
    </ligand>
</feature>
<evidence type="ECO:0000259" key="9">
    <source>
        <dbReference type="PROSITE" id="PS00631"/>
    </source>
</evidence>
<dbReference type="GO" id="GO:0005737">
    <property type="term" value="C:cytoplasm"/>
    <property type="evidence" value="ECO:0007669"/>
    <property type="project" value="UniProtKB-SubCell"/>
</dbReference>
<protein>
    <recommendedName>
        <fullName evidence="8">Probable cytosol aminopeptidase</fullName>
        <ecNumber evidence="8">3.4.11.1</ecNumber>
    </recommendedName>
    <alternativeName>
        <fullName evidence="8">Leucine aminopeptidase</fullName>
        <shortName evidence="8">LAP</shortName>
        <ecNumber evidence="8">3.4.11.10</ecNumber>
    </alternativeName>
    <alternativeName>
        <fullName evidence="8">Leucyl aminopeptidase</fullName>
    </alternativeName>
</protein>
<keyword evidence="5 8" id="KW-0645">Protease</keyword>
<evidence type="ECO:0000256" key="7">
    <source>
        <dbReference type="ARBA" id="ARBA00023211"/>
    </source>
</evidence>
<dbReference type="EC" id="3.4.11.1" evidence="8"/>
<dbReference type="Gene3D" id="3.40.220.10">
    <property type="entry name" value="Leucine Aminopeptidase, subunit E, domain 1"/>
    <property type="match status" value="1"/>
</dbReference>
<dbReference type="PROSITE" id="PS00631">
    <property type="entry name" value="CYTOSOL_AP"/>
    <property type="match status" value="1"/>
</dbReference>
<comment type="caution">
    <text evidence="10">The sequence shown here is derived from an EMBL/GenBank/DDBJ whole genome shotgun (WGS) entry which is preliminary data.</text>
</comment>
<name>A0A2A8D0U3_9BACT</name>
<dbReference type="PRINTS" id="PR00481">
    <property type="entry name" value="LAMNOPPTDASE"/>
</dbReference>
<dbReference type="InterPro" id="IPR011356">
    <property type="entry name" value="Leucine_aapep/pepB"/>
</dbReference>
<dbReference type="GO" id="GO:0030145">
    <property type="term" value="F:manganese ion binding"/>
    <property type="evidence" value="ECO:0007669"/>
    <property type="project" value="UniProtKB-UniRule"/>
</dbReference>
<evidence type="ECO:0000313" key="11">
    <source>
        <dbReference type="Proteomes" id="UP000220102"/>
    </source>
</evidence>
<keyword evidence="4 8" id="KW-0031">Aminopeptidase</keyword>
<evidence type="ECO:0000256" key="3">
    <source>
        <dbReference type="ARBA" id="ARBA00009528"/>
    </source>
</evidence>
<feature type="binding site" evidence="8">
    <location>
        <position position="275"/>
    </location>
    <ligand>
        <name>Mn(2+)</name>
        <dbReference type="ChEBI" id="CHEBI:29035"/>
        <label>1</label>
    </ligand>
</feature>
<dbReference type="InterPro" id="IPR023042">
    <property type="entry name" value="Peptidase_M17_leu_NH2_pept"/>
</dbReference>
<dbReference type="InterPro" id="IPR000819">
    <property type="entry name" value="Peptidase_M17_C"/>
</dbReference>
<dbReference type="PANTHER" id="PTHR11963">
    <property type="entry name" value="LEUCINE AMINOPEPTIDASE-RELATED"/>
    <property type="match status" value="1"/>
</dbReference>
<dbReference type="RefSeq" id="WP_098074603.1">
    <property type="nucleotide sequence ID" value="NZ_PDEQ01000002.1"/>
</dbReference>
<dbReference type="SUPFAM" id="SSF52949">
    <property type="entry name" value="Macro domain-like"/>
    <property type="match status" value="1"/>
</dbReference>
<evidence type="ECO:0000256" key="6">
    <source>
        <dbReference type="ARBA" id="ARBA00022801"/>
    </source>
</evidence>
<comment type="function">
    <text evidence="8">Presumably involved in the processing and regular turnover of intracellular proteins. Catalyzes the removal of unsubstituted N-terminal amino acids from various peptides.</text>
</comment>
<dbReference type="Proteomes" id="UP000220102">
    <property type="component" value="Unassembled WGS sequence"/>
</dbReference>
<dbReference type="AlphaFoldDB" id="A0A2A8D0U3"/>
<keyword evidence="7 8" id="KW-0464">Manganese</keyword>
<evidence type="ECO:0000256" key="5">
    <source>
        <dbReference type="ARBA" id="ARBA00022670"/>
    </source>
</evidence>
<dbReference type="SUPFAM" id="SSF53187">
    <property type="entry name" value="Zn-dependent exopeptidases"/>
    <property type="match status" value="1"/>
</dbReference>
<accession>A0A2A8D0U3</accession>
<feature type="binding site" evidence="8">
    <location>
        <position position="355"/>
    </location>
    <ligand>
        <name>Mn(2+)</name>
        <dbReference type="ChEBI" id="CHEBI:29035"/>
        <label>2</label>
    </ligand>
</feature>
<evidence type="ECO:0000256" key="2">
    <source>
        <dbReference type="ARBA" id="ARBA00000967"/>
    </source>
</evidence>
<dbReference type="HAMAP" id="MF_00181">
    <property type="entry name" value="Cytosol_peptidase_M17"/>
    <property type="match status" value="1"/>
</dbReference>
<feature type="binding site" evidence="8">
    <location>
        <position position="275"/>
    </location>
    <ligand>
        <name>Mn(2+)</name>
        <dbReference type="ChEBI" id="CHEBI:29035"/>
        <label>2</label>
    </ligand>
</feature>
<organism evidence="10 11">
    <name type="scientific">Longibacter salinarum</name>
    <dbReference type="NCBI Taxonomy" id="1850348"/>
    <lineage>
        <taxon>Bacteria</taxon>
        <taxon>Pseudomonadati</taxon>
        <taxon>Rhodothermota</taxon>
        <taxon>Rhodothermia</taxon>
        <taxon>Rhodothermales</taxon>
        <taxon>Salisaetaceae</taxon>
        <taxon>Longibacter</taxon>
    </lineage>
</organism>
<keyword evidence="11" id="KW-1185">Reference proteome</keyword>
<dbReference type="NCBIfam" id="NF002073">
    <property type="entry name" value="PRK00913.1-2"/>
    <property type="match status" value="1"/>
</dbReference>
<dbReference type="EMBL" id="PDEQ01000002">
    <property type="protein sequence ID" value="PEN14423.1"/>
    <property type="molecule type" value="Genomic_DNA"/>
</dbReference>
<feature type="binding site" evidence="8">
    <location>
        <position position="353"/>
    </location>
    <ligand>
        <name>Mn(2+)</name>
        <dbReference type="ChEBI" id="CHEBI:29035"/>
        <label>1</label>
    </ligand>
</feature>
<evidence type="ECO:0000313" key="10">
    <source>
        <dbReference type="EMBL" id="PEN14423.1"/>
    </source>
</evidence>
<keyword evidence="6 8" id="KW-0378">Hydrolase</keyword>
<dbReference type="GO" id="GO:0070006">
    <property type="term" value="F:metalloaminopeptidase activity"/>
    <property type="evidence" value="ECO:0007669"/>
    <property type="project" value="InterPro"/>
</dbReference>
<comment type="catalytic activity">
    <reaction evidence="1 8">
        <text>Release of an N-terminal amino acid, Xaa-|-Yaa-, in which Xaa is preferably Leu, but may be other amino acids including Pro although not Arg or Lys, and Yaa may be Pro. Amino acid amides and methyl esters are also readily hydrolyzed, but rates on arylamides are exceedingly low.</text>
        <dbReference type="EC" id="3.4.11.1"/>
    </reaction>
</comment>
<keyword evidence="8" id="KW-0963">Cytoplasm</keyword>
<dbReference type="GO" id="GO:0006508">
    <property type="term" value="P:proteolysis"/>
    <property type="evidence" value="ECO:0007669"/>
    <property type="project" value="UniProtKB-KW"/>
</dbReference>
<feature type="binding site" evidence="8">
    <location>
        <position position="355"/>
    </location>
    <ligand>
        <name>Mn(2+)</name>
        <dbReference type="ChEBI" id="CHEBI:29035"/>
        <label>1</label>
    </ligand>
</feature>
<comment type="subcellular location">
    <subcellularLocation>
        <location evidence="8">Cytoplasm</location>
    </subcellularLocation>
</comment>
<dbReference type="Gene3D" id="3.40.630.10">
    <property type="entry name" value="Zn peptidases"/>
    <property type="match status" value="1"/>
</dbReference>
<comment type="catalytic activity">
    <reaction evidence="2 8">
        <text>Release of an N-terminal amino acid, preferentially leucine, but not glutamic or aspartic acids.</text>
        <dbReference type="EC" id="3.4.11.10"/>
    </reaction>
</comment>
<dbReference type="OrthoDB" id="9809354at2"/>
<keyword evidence="8" id="KW-0479">Metal-binding</keyword>
<dbReference type="CDD" id="cd00433">
    <property type="entry name" value="Peptidase_M17"/>
    <property type="match status" value="1"/>
</dbReference>